<dbReference type="EMBL" id="LR796602">
    <property type="protein sequence ID" value="CAB4153809.1"/>
    <property type="molecule type" value="Genomic_DNA"/>
</dbReference>
<name>A0A6J5NE75_9CAUD</name>
<proteinExistence type="predicted"/>
<sequence>MKQETTLQLCIDLFEENGIKLDAVQIASLQAYQKQSIYYAYQMGFYDGRLIEDQDVNSRELAKKFYDEKFVS</sequence>
<protein>
    <submittedName>
        <fullName evidence="2">Uncharacterized protein</fullName>
    </submittedName>
</protein>
<organism evidence="2">
    <name type="scientific">uncultured Caudovirales phage</name>
    <dbReference type="NCBI Taxonomy" id="2100421"/>
    <lineage>
        <taxon>Viruses</taxon>
        <taxon>Duplodnaviria</taxon>
        <taxon>Heunggongvirae</taxon>
        <taxon>Uroviricota</taxon>
        <taxon>Caudoviricetes</taxon>
        <taxon>Peduoviridae</taxon>
        <taxon>Maltschvirus</taxon>
        <taxon>Maltschvirus maltsch</taxon>
    </lineage>
</organism>
<gene>
    <name evidence="3" type="ORF">UFOVP1178_37</name>
    <name evidence="1" type="ORF">UFOVP522_43</name>
    <name evidence="2" type="ORF">UFOVP624_28</name>
</gene>
<evidence type="ECO:0000313" key="2">
    <source>
        <dbReference type="EMBL" id="CAB4153809.1"/>
    </source>
</evidence>
<dbReference type="EMBL" id="LR797124">
    <property type="protein sequence ID" value="CAB4188553.1"/>
    <property type="molecule type" value="Genomic_DNA"/>
</dbReference>
<evidence type="ECO:0000313" key="1">
    <source>
        <dbReference type="EMBL" id="CAB4149052.1"/>
    </source>
</evidence>
<dbReference type="EMBL" id="LR796500">
    <property type="protein sequence ID" value="CAB4149052.1"/>
    <property type="molecule type" value="Genomic_DNA"/>
</dbReference>
<evidence type="ECO:0000313" key="3">
    <source>
        <dbReference type="EMBL" id="CAB4188553.1"/>
    </source>
</evidence>
<accession>A0A6J5NE75</accession>
<reference evidence="2" key="1">
    <citation type="submission" date="2020-04" db="EMBL/GenBank/DDBJ databases">
        <authorList>
            <person name="Chiriac C."/>
            <person name="Salcher M."/>
            <person name="Ghai R."/>
            <person name="Kavagutti S V."/>
        </authorList>
    </citation>
    <scope>NUCLEOTIDE SEQUENCE</scope>
</reference>